<dbReference type="AlphaFoldDB" id="A0A9P7YR99"/>
<evidence type="ECO:0000313" key="3">
    <source>
        <dbReference type="Proteomes" id="UP000824998"/>
    </source>
</evidence>
<keyword evidence="1" id="KW-0732">Signal</keyword>
<name>A0A9P7YR99_9HELO</name>
<feature type="signal peptide" evidence="1">
    <location>
        <begin position="1"/>
        <end position="18"/>
    </location>
</feature>
<comment type="caution">
    <text evidence="2">The sequence shown here is derived from an EMBL/GenBank/DDBJ whole genome shotgun (WGS) entry which is preliminary data.</text>
</comment>
<proteinExistence type="predicted"/>
<evidence type="ECO:0000256" key="1">
    <source>
        <dbReference type="SAM" id="SignalP"/>
    </source>
</evidence>
<sequence length="169" mass="18319">MPVLAGCLLTCGLHPIGLLRLAVPTASRRQFVLDGRTRDEFSRSENGLIVVLTQFPAVCDSAVGRLHATRQAFSCTIIAGSSEENINTTGKCYVRSTVRPYSTIPTVVLVLHWSPPSCFETPIGLLKARGTASHIRAHGSTKYSKSARIPSNGIEKGGMMIVVYLFWTS</sequence>
<evidence type="ECO:0008006" key="4">
    <source>
        <dbReference type="Google" id="ProtNLM"/>
    </source>
</evidence>
<keyword evidence="3" id="KW-1185">Reference proteome</keyword>
<feature type="chain" id="PRO_5040317622" description="Secreted protein" evidence="1">
    <location>
        <begin position="19"/>
        <end position="169"/>
    </location>
</feature>
<gene>
    <name evidence="2" type="ORF">BJ875DRAFT_57833</name>
</gene>
<protein>
    <recommendedName>
        <fullName evidence="4">Secreted protein</fullName>
    </recommendedName>
</protein>
<dbReference type="EMBL" id="MU251371">
    <property type="protein sequence ID" value="KAG9238374.1"/>
    <property type="molecule type" value="Genomic_DNA"/>
</dbReference>
<accession>A0A9P7YR99</accession>
<evidence type="ECO:0000313" key="2">
    <source>
        <dbReference type="EMBL" id="KAG9238374.1"/>
    </source>
</evidence>
<organism evidence="2 3">
    <name type="scientific">Amylocarpus encephaloides</name>
    <dbReference type="NCBI Taxonomy" id="45428"/>
    <lineage>
        <taxon>Eukaryota</taxon>
        <taxon>Fungi</taxon>
        <taxon>Dikarya</taxon>
        <taxon>Ascomycota</taxon>
        <taxon>Pezizomycotina</taxon>
        <taxon>Leotiomycetes</taxon>
        <taxon>Helotiales</taxon>
        <taxon>Helotiales incertae sedis</taxon>
        <taxon>Amylocarpus</taxon>
    </lineage>
</organism>
<dbReference type="Proteomes" id="UP000824998">
    <property type="component" value="Unassembled WGS sequence"/>
</dbReference>
<reference evidence="2" key="1">
    <citation type="journal article" date="2021" name="IMA Fungus">
        <title>Genomic characterization of three marine fungi, including Emericellopsis atlantica sp. nov. with signatures of a generalist lifestyle and marine biomass degradation.</title>
        <authorList>
            <person name="Hagestad O.C."/>
            <person name="Hou L."/>
            <person name="Andersen J.H."/>
            <person name="Hansen E.H."/>
            <person name="Altermark B."/>
            <person name="Li C."/>
            <person name="Kuhnert E."/>
            <person name="Cox R.J."/>
            <person name="Crous P.W."/>
            <person name="Spatafora J.W."/>
            <person name="Lail K."/>
            <person name="Amirebrahimi M."/>
            <person name="Lipzen A."/>
            <person name="Pangilinan J."/>
            <person name="Andreopoulos W."/>
            <person name="Hayes R.D."/>
            <person name="Ng V."/>
            <person name="Grigoriev I.V."/>
            <person name="Jackson S.A."/>
            <person name="Sutton T.D.S."/>
            <person name="Dobson A.D.W."/>
            <person name="Rama T."/>
        </authorList>
    </citation>
    <scope>NUCLEOTIDE SEQUENCE</scope>
    <source>
        <strain evidence="2">TRa018bII</strain>
    </source>
</reference>